<gene>
    <name evidence="5" type="ORF">CWD88_11305</name>
    <name evidence="4" type="ORF">Y036_538</name>
</gene>
<reference evidence="5 7" key="2">
    <citation type="submission" date="2017-11" db="EMBL/GenBank/DDBJ databases">
        <title>Molecular characterization of Burkholderia pseudomallei and closely related isolates from Vietnam.</title>
        <authorList>
            <person name="Ustinov D.V."/>
            <person name="Antonov A.S."/>
            <person name="Avdusheva E.F."/>
            <person name="Shpak I.M."/>
            <person name="Zakharova I.B."/>
            <person name="Thi L.A."/>
            <person name="Teteryatnikova N."/>
            <person name="Lopasteyskaya Y.A."/>
            <person name="Kuzyutina J.A."/>
            <person name="Ngo T.N."/>
            <person name="Victorov D.V."/>
        </authorList>
    </citation>
    <scope>NUCLEOTIDE SEQUENCE [LARGE SCALE GENOMIC DNA]</scope>
    <source>
        <strain evidence="5 7">V1512</strain>
    </source>
</reference>
<sequence>MKLVFPACLAFVAGIVCFARFAASGSHVDAFGRLHEPFGLLPLGWALTLLGGTGLLIGAAQAVVRRSARRR</sequence>
<keyword evidence="1" id="KW-1133">Transmembrane helix</keyword>
<dbReference type="KEGG" id="but:X994_1251"/>
<dbReference type="RefSeq" id="WP_004192729.1">
    <property type="nucleotide sequence ID" value="NZ_AP028071.1"/>
</dbReference>
<feature type="chain" id="PRO_5015027500" evidence="2">
    <location>
        <begin position="23"/>
        <end position="71"/>
    </location>
</feature>
<keyword evidence="2" id="KW-0732">Signal</keyword>
<evidence type="ECO:0000313" key="6">
    <source>
        <dbReference type="Proteomes" id="UP000030475"/>
    </source>
</evidence>
<dbReference type="EMBL" id="JQIM01000010">
    <property type="protein sequence ID" value="KGX08736.1"/>
    <property type="molecule type" value="Genomic_DNA"/>
</dbReference>
<evidence type="ECO:0000313" key="4">
    <source>
        <dbReference type="EMBL" id="KGX08736.1"/>
    </source>
</evidence>
<evidence type="ECO:0000256" key="1">
    <source>
        <dbReference type="SAM" id="Phobius"/>
    </source>
</evidence>
<feature type="domain" description="DUF3955" evidence="3">
    <location>
        <begin position="9"/>
        <end position="57"/>
    </location>
</feature>
<evidence type="ECO:0000256" key="2">
    <source>
        <dbReference type="SAM" id="SignalP"/>
    </source>
</evidence>
<dbReference type="EMBL" id="PHRB01000009">
    <property type="protein sequence ID" value="PJO66059.1"/>
    <property type="molecule type" value="Genomic_DNA"/>
</dbReference>
<accession>A0A069B740</accession>
<reference evidence="4 6" key="1">
    <citation type="submission" date="2014-08" db="EMBL/GenBank/DDBJ databases">
        <authorList>
            <person name="Bunnell A."/>
            <person name="Chain P.S."/>
            <person name="Chertkov O."/>
            <person name="Currie B.J."/>
            <person name="Daligault H.E."/>
            <person name="Davenport K.W."/>
            <person name="Davis C."/>
            <person name="Gleasner C.D."/>
            <person name="Johnson S.L."/>
            <person name="Kaestli M."/>
            <person name="Koren S."/>
            <person name="Kunde Y.A."/>
            <person name="Mayo M."/>
            <person name="McMurry K.K."/>
            <person name="Price E.P."/>
            <person name="Reitenga K.G."/>
            <person name="Robison R."/>
            <person name="Rosovitz M.J."/>
            <person name="Sarovich D.S."/>
            <person name="Teshima H."/>
        </authorList>
    </citation>
    <scope>NUCLEOTIDE SEQUENCE [LARGE SCALE GENOMIC DNA]</scope>
    <source>
        <strain evidence="4 6">MSHR44</strain>
    </source>
</reference>
<name>A0A069B740_BURPE</name>
<keyword evidence="1" id="KW-0812">Transmembrane</keyword>
<keyword evidence="1" id="KW-0472">Membrane</keyword>
<protein>
    <submittedName>
        <fullName evidence="5">DUF3955 domain-containing protein</fullName>
    </submittedName>
</protein>
<dbReference type="Pfam" id="PF13127">
    <property type="entry name" value="DUF3955"/>
    <property type="match status" value="1"/>
</dbReference>
<evidence type="ECO:0000313" key="7">
    <source>
        <dbReference type="Proteomes" id="UP000231878"/>
    </source>
</evidence>
<evidence type="ECO:0000259" key="3">
    <source>
        <dbReference type="Pfam" id="PF13127"/>
    </source>
</evidence>
<feature type="transmembrane region" description="Helical" evidence="1">
    <location>
        <begin position="43"/>
        <end position="64"/>
    </location>
</feature>
<proteinExistence type="predicted"/>
<comment type="caution">
    <text evidence="4">The sequence shown here is derived from an EMBL/GenBank/DDBJ whole genome shotgun (WGS) entry which is preliminary data.</text>
</comment>
<dbReference type="InterPro" id="IPR025016">
    <property type="entry name" value="DUF3955"/>
</dbReference>
<dbReference type="AlphaFoldDB" id="A0A069B740"/>
<dbReference type="Proteomes" id="UP000231878">
    <property type="component" value="Unassembled WGS sequence"/>
</dbReference>
<dbReference type="GeneID" id="93059914"/>
<dbReference type="Proteomes" id="UP000030475">
    <property type="component" value="Unassembled WGS sequence"/>
</dbReference>
<organism evidence="4 6">
    <name type="scientific">Burkholderia pseudomallei</name>
    <name type="common">Pseudomonas pseudomallei</name>
    <dbReference type="NCBI Taxonomy" id="28450"/>
    <lineage>
        <taxon>Bacteria</taxon>
        <taxon>Pseudomonadati</taxon>
        <taxon>Pseudomonadota</taxon>
        <taxon>Betaproteobacteria</taxon>
        <taxon>Burkholderiales</taxon>
        <taxon>Burkholderiaceae</taxon>
        <taxon>Burkholderia</taxon>
        <taxon>pseudomallei group</taxon>
    </lineage>
</organism>
<feature type="signal peptide" evidence="2">
    <location>
        <begin position="1"/>
        <end position="22"/>
    </location>
</feature>
<evidence type="ECO:0000313" key="5">
    <source>
        <dbReference type="EMBL" id="PJO66059.1"/>
    </source>
</evidence>